<dbReference type="RefSeq" id="WP_038374414.1">
    <property type="nucleotide sequence ID" value="NZ_BAAAOW010000001.1"/>
</dbReference>
<dbReference type="eggNOG" id="COG2318">
    <property type="taxonomic scope" value="Bacteria"/>
</dbReference>
<name>Z9JMS2_9MICO</name>
<dbReference type="InterPro" id="IPR034660">
    <property type="entry name" value="DinB/YfiT-like"/>
</dbReference>
<dbReference type="Gene3D" id="1.20.120.450">
    <property type="entry name" value="dinb family like domain"/>
    <property type="match status" value="1"/>
</dbReference>
<keyword evidence="2" id="KW-1185">Reference proteome</keyword>
<dbReference type="HOGENOM" id="CLU_097062_2_1_11"/>
<accession>Z9JMS2</accession>
<comment type="caution">
    <text evidence="1">The sequence shown here is derived from an EMBL/GenBank/DDBJ whole genome shotgun (WGS) entry which is preliminary data.</text>
</comment>
<dbReference type="Pfam" id="PF04978">
    <property type="entry name" value="MST"/>
    <property type="match status" value="1"/>
</dbReference>
<dbReference type="InterPro" id="IPR007061">
    <property type="entry name" value="MST-like"/>
</dbReference>
<sequence length="164" mass="17717">MSAGAELAALLHALDTARRHVIAQVEALSEVDRRTARLPSGWTPLGLVRHLTLSDERYWFEVVIAGGSLDYWPEGEDADWHVPVGTPDAEVLAAYRSAIAASDAILHSHDLEAAPLRPEPEWAATGAFADVRTIILHVIIETSAHAGQLDAVRELADGGQYIVV</sequence>
<organism evidence="1 2">
    <name type="scientific">Brachybacterium phenoliresistens</name>
    <dbReference type="NCBI Taxonomy" id="396014"/>
    <lineage>
        <taxon>Bacteria</taxon>
        <taxon>Bacillati</taxon>
        <taxon>Actinomycetota</taxon>
        <taxon>Actinomycetes</taxon>
        <taxon>Micrococcales</taxon>
        <taxon>Dermabacteraceae</taxon>
        <taxon>Brachybacterium</taxon>
    </lineage>
</organism>
<evidence type="ECO:0000313" key="1">
    <source>
        <dbReference type="EMBL" id="EWS79735.1"/>
    </source>
</evidence>
<dbReference type="STRING" id="396014.BF93_09935"/>
<dbReference type="AlphaFoldDB" id="Z9JMS2"/>
<gene>
    <name evidence="1" type="ORF">BF93_09935</name>
</gene>
<dbReference type="SUPFAM" id="SSF109854">
    <property type="entry name" value="DinB/YfiT-like putative metalloenzymes"/>
    <property type="match status" value="1"/>
</dbReference>
<dbReference type="PATRIC" id="fig|396014.3.peg.3483"/>
<evidence type="ECO:0000313" key="2">
    <source>
        <dbReference type="Proteomes" id="UP000023067"/>
    </source>
</evidence>
<reference evidence="1 2" key="1">
    <citation type="submission" date="2014-02" db="EMBL/GenBank/DDBJ databases">
        <title>Genome sequence of Brachybacterium phenoliresistens strain W13A50.</title>
        <authorList>
            <person name="Wang X."/>
        </authorList>
    </citation>
    <scope>NUCLEOTIDE SEQUENCE [LARGE SCALE GENOMIC DNA]</scope>
    <source>
        <strain evidence="1 2">W13A50</strain>
    </source>
</reference>
<dbReference type="Proteomes" id="UP000023067">
    <property type="component" value="Unassembled WGS sequence"/>
</dbReference>
<protein>
    <recommendedName>
        <fullName evidence="3">Mini-circle protein</fullName>
    </recommendedName>
</protein>
<proteinExistence type="predicted"/>
<dbReference type="EMBL" id="JDYK01000026">
    <property type="protein sequence ID" value="EWS79735.1"/>
    <property type="molecule type" value="Genomic_DNA"/>
</dbReference>
<evidence type="ECO:0008006" key="3">
    <source>
        <dbReference type="Google" id="ProtNLM"/>
    </source>
</evidence>
<dbReference type="OrthoDB" id="4548523at2"/>